<feature type="domain" description="SANT" evidence="8">
    <location>
        <begin position="22"/>
        <end position="73"/>
    </location>
</feature>
<feature type="compositionally biased region" description="Basic and acidic residues" evidence="6">
    <location>
        <begin position="657"/>
        <end position="679"/>
    </location>
</feature>
<dbReference type="PROSITE" id="PS50090">
    <property type="entry name" value="MYB_LIKE"/>
    <property type="match status" value="1"/>
</dbReference>
<evidence type="ECO:0000256" key="3">
    <source>
        <dbReference type="ARBA" id="ARBA00023125"/>
    </source>
</evidence>
<keyword evidence="5" id="KW-0539">Nucleus</keyword>
<evidence type="ECO:0000313" key="12">
    <source>
        <dbReference type="RefSeq" id="XP_016652252.1"/>
    </source>
</evidence>
<dbReference type="Proteomes" id="UP000694861">
    <property type="component" value="Unplaced"/>
</dbReference>
<protein>
    <submittedName>
        <fullName evidence="11 12">Protein LHY isoform X1</fullName>
    </submittedName>
</protein>
<feature type="domain" description="HTH myb-type" evidence="9">
    <location>
        <begin position="19"/>
        <end position="73"/>
    </location>
</feature>
<dbReference type="NCBIfam" id="TIGR01557">
    <property type="entry name" value="myb_SHAQKYF"/>
    <property type="match status" value="1"/>
</dbReference>
<dbReference type="RefSeq" id="XP_016652251.1">
    <property type="nucleotide sequence ID" value="XM_016796765.1"/>
</dbReference>
<evidence type="ECO:0000259" key="8">
    <source>
        <dbReference type="PROSITE" id="PS51293"/>
    </source>
</evidence>
<dbReference type="GeneID" id="103342352"/>
<dbReference type="InterPro" id="IPR001005">
    <property type="entry name" value="SANT/Myb"/>
</dbReference>
<feature type="compositionally biased region" description="Low complexity" evidence="6">
    <location>
        <begin position="524"/>
        <end position="534"/>
    </location>
</feature>
<feature type="region of interest" description="Disordered" evidence="6">
    <location>
        <begin position="554"/>
        <end position="631"/>
    </location>
</feature>
<dbReference type="InterPro" id="IPR017884">
    <property type="entry name" value="SANT_dom"/>
</dbReference>
<feature type="domain" description="Myb-like" evidence="7">
    <location>
        <begin position="19"/>
        <end position="69"/>
    </location>
</feature>
<evidence type="ECO:0000259" key="9">
    <source>
        <dbReference type="PROSITE" id="PS51294"/>
    </source>
</evidence>
<dbReference type="CDD" id="cd00167">
    <property type="entry name" value="SANT"/>
    <property type="match status" value="1"/>
</dbReference>
<dbReference type="InterPro" id="IPR006447">
    <property type="entry name" value="Myb_dom_plants"/>
</dbReference>
<name>A0ABM1LXX4_PRUMU</name>
<reference evidence="11 12" key="1">
    <citation type="submission" date="2025-05" db="UniProtKB">
        <authorList>
            <consortium name="RefSeq"/>
        </authorList>
    </citation>
    <scope>IDENTIFICATION</scope>
</reference>
<feature type="region of interest" description="Disordered" evidence="6">
    <location>
        <begin position="750"/>
        <end position="769"/>
    </location>
</feature>
<feature type="compositionally biased region" description="Basic and acidic residues" evidence="6">
    <location>
        <begin position="752"/>
        <end position="769"/>
    </location>
</feature>
<evidence type="ECO:0000313" key="11">
    <source>
        <dbReference type="RefSeq" id="XP_016652251.1"/>
    </source>
</evidence>
<evidence type="ECO:0000256" key="4">
    <source>
        <dbReference type="ARBA" id="ARBA00023163"/>
    </source>
</evidence>
<accession>A0ABM1LXX4</accession>
<evidence type="ECO:0000256" key="2">
    <source>
        <dbReference type="ARBA" id="ARBA00023015"/>
    </source>
</evidence>
<evidence type="ECO:0000259" key="7">
    <source>
        <dbReference type="PROSITE" id="PS50090"/>
    </source>
</evidence>
<dbReference type="InterPro" id="IPR017930">
    <property type="entry name" value="Myb_dom"/>
</dbReference>
<evidence type="ECO:0000256" key="6">
    <source>
        <dbReference type="SAM" id="MobiDB-lite"/>
    </source>
</evidence>
<feature type="region of interest" description="Disordered" evidence="6">
    <location>
        <begin position="648"/>
        <end position="681"/>
    </location>
</feature>
<evidence type="ECO:0000256" key="5">
    <source>
        <dbReference type="ARBA" id="ARBA00023242"/>
    </source>
</evidence>
<sequence length="769" mass="83937">MDTQSSGEDLVIKARKPYTITKQRERWTEEEHNRFLDALKLYGRAWQRIEEHIGTKTAVQIRSHAQKFFSKLEKEAHDKGVPAGQSIDIDIPPPRPKRKPSNPYPRKSCSAASTWATSHVAAKDGKLLSSTSSSHCKQVVDLEKEPLDERPIKEENPRNGKENQDENCSEVLTMLLEDHCSSVSSANKNSIPTQVALRNARTFREFVPSLKEVISQDVTNDSYVTTELNGNQNLKKNDAKKIVQDNGTSGASESENTNAFHKKLVQGEKADYLNCALPTDGMQGTQTYPRNVPVHVLDGSLGACNQITPADMSFADTAFHPMGRVHGQPNLFANPTASTTTEHESNASRSSVHQSFPAFHPPFTPLHHGQKDYQSFLHMSSTFSSLIVSSLLQNPAAHAAASFAATFWPCANAENTEDSPACPPGGFLSRQMNSPPSMAAIAAATVAAASAWWASHGLLPLCAPVQTAFSCPPESMTGVPSMDIGEAPAANIERGENSLQIPSLQDQQVDPEHLEAVEAQDPASKSPSVSSSHSDNGGAEPNIVLKAAADEKVVASTEEVNDSNNAKSRKQVDRSSCGSNTPSSSEVETDALEKQEKGKEELKEPDLNHPASDSTYRRSRSIINISDPWKEVSEEGRMAFQALFSREVLPQSFSPPPKDKEHQTTTKEGKQNVEDKGEDASLLDLNKKTWVPFSCHPEVEKNVSPVGDNNAEGLLTIGLSQGKLKARRTGFKPYKRCSVEANENRAANSISHCEEKGPKRLRLEGEAQN</sequence>
<dbReference type="Gene3D" id="1.10.10.60">
    <property type="entry name" value="Homeodomain-like"/>
    <property type="match status" value="1"/>
</dbReference>
<dbReference type="PROSITE" id="PS51293">
    <property type="entry name" value="SANT"/>
    <property type="match status" value="1"/>
</dbReference>
<dbReference type="PROSITE" id="PS51294">
    <property type="entry name" value="HTH_MYB"/>
    <property type="match status" value="1"/>
</dbReference>
<dbReference type="SUPFAM" id="SSF46689">
    <property type="entry name" value="Homeodomain-like"/>
    <property type="match status" value="1"/>
</dbReference>
<evidence type="ECO:0000256" key="1">
    <source>
        <dbReference type="ARBA" id="ARBA00004123"/>
    </source>
</evidence>
<organism evidence="10 11">
    <name type="scientific">Prunus mume</name>
    <name type="common">Japanese apricot</name>
    <name type="synonym">Armeniaca mume</name>
    <dbReference type="NCBI Taxonomy" id="102107"/>
    <lineage>
        <taxon>Eukaryota</taxon>
        <taxon>Viridiplantae</taxon>
        <taxon>Streptophyta</taxon>
        <taxon>Embryophyta</taxon>
        <taxon>Tracheophyta</taxon>
        <taxon>Spermatophyta</taxon>
        <taxon>Magnoliopsida</taxon>
        <taxon>eudicotyledons</taxon>
        <taxon>Gunneridae</taxon>
        <taxon>Pentapetalae</taxon>
        <taxon>rosids</taxon>
        <taxon>fabids</taxon>
        <taxon>Rosales</taxon>
        <taxon>Rosaceae</taxon>
        <taxon>Amygdaloideae</taxon>
        <taxon>Amygdaleae</taxon>
        <taxon>Prunus</taxon>
    </lineage>
</organism>
<dbReference type="SMART" id="SM00717">
    <property type="entry name" value="SANT"/>
    <property type="match status" value="1"/>
</dbReference>
<keyword evidence="2" id="KW-0805">Transcription regulation</keyword>
<keyword evidence="10" id="KW-1185">Reference proteome</keyword>
<keyword evidence="3" id="KW-0238">DNA-binding</keyword>
<dbReference type="RefSeq" id="XP_016652252.1">
    <property type="nucleotide sequence ID" value="XM_016796766.1"/>
</dbReference>
<proteinExistence type="predicted"/>
<gene>
    <name evidence="11 12" type="primary">LOC103342352</name>
</gene>
<feature type="region of interest" description="Disordered" evidence="6">
    <location>
        <begin position="517"/>
        <end position="540"/>
    </location>
</feature>
<dbReference type="PANTHER" id="PTHR12802">
    <property type="entry name" value="SWI/SNF COMPLEX-RELATED"/>
    <property type="match status" value="1"/>
</dbReference>
<dbReference type="PANTHER" id="PTHR12802:SF174">
    <property type="entry name" value="LATE ELONGATED HYPOCOTYL-LIKE PROTEIN"/>
    <property type="match status" value="1"/>
</dbReference>
<dbReference type="Pfam" id="PF00249">
    <property type="entry name" value="Myb_DNA-binding"/>
    <property type="match status" value="1"/>
</dbReference>
<feature type="compositionally biased region" description="Basic and acidic residues" evidence="6">
    <location>
        <begin position="138"/>
        <end position="164"/>
    </location>
</feature>
<feature type="region of interest" description="Disordered" evidence="6">
    <location>
        <begin position="74"/>
        <end position="110"/>
    </location>
</feature>
<feature type="compositionally biased region" description="Basic and acidic residues" evidence="6">
    <location>
        <begin position="591"/>
        <end position="607"/>
    </location>
</feature>
<feature type="compositionally biased region" description="Polar residues" evidence="6">
    <location>
        <begin position="574"/>
        <end position="586"/>
    </location>
</feature>
<keyword evidence="4" id="KW-0804">Transcription</keyword>
<evidence type="ECO:0000313" key="10">
    <source>
        <dbReference type="Proteomes" id="UP000694861"/>
    </source>
</evidence>
<comment type="subcellular location">
    <subcellularLocation>
        <location evidence="1">Nucleus</location>
    </subcellularLocation>
</comment>
<dbReference type="InterPro" id="IPR009057">
    <property type="entry name" value="Homeodomain-like_sf"/>
</dbReference>
<feature type="region of interest" description="Disordered" evidence="6">
    <location>
        <begin position="138"/>
        <end position="166"/>
    </location>
</feature>